<proteinExistence type="predicted"/>
<name>F9W434_TRYCI</name>
<dbReference type="OMA" id="HEKKWAF"/>
<keyword evidence="1" id="KW-1133">Transmembrane helix</keyword>
<dbReference type="PANTHER" id="PTHR47047">
    <property type="entry name" value="PUTATIVE-RELATED-RELATED"/>
    <property type="match status" value="1"/>
</dbReference>
<keyword evidence="1" id="KW-0472">Membrane</keyword>
<dbReference type="EMBL" id="CAEQ01000509">
    <property type="protein sequence ID" value="CCD11917.1"/>
    <property type="molecule type" value="Genomic_DNA"/>
</dbReference>
<dbReference type="InterPro" id="IPR005184">
    <property type="entry name" value="DUF306_Meta_HslJ"/>
</dbReference>
<evidence type="ECO:0000259" key="3">
    <source>
        <dbReference type="Pfam" id="PF09149"/>
    </source>
</evidence>
<dbReference type="InterPro" id="IPR036310">
    <property type="entry name" value="Smp-1-like_sf"/>
</dbReference>
<feature type="domain" description="DUF306" evidence="2">
    <location>
        <begin position="261"/>
        <end position="360"/>
    </location>
</feature>
<dbReference type="InterPro" id="IPR013780">
    <property type="entry name" value="Glyco_hydro_b"/>
</dbReference>
<feature type="domain" description="DUF306" evidence="2">
    <location>
        <begin position="38"/>
        <end position="134"/>
    </location>
</feature>
<dbReference type="SUPFAM" id="SSF101601">
    <property type="entry name" value="Smp-1-like"/>
    <property type="match status" value="1"/>
</dbReference>
<dbReference type="Pfam" id="PF03724">
    <property type="entry name" value="META"/>
    <property type="match status" value="2"/>
</dbReference>
<dbReference type="Gene3D" id="2.60.40.1180">
    <property type="entry name" value="Golgi alpha-mannosidase II"/>
    <property type="match status" value="1"/>
</dbReference>
<accession>F9W434</accession>
<dbReference type="InterPro" id="IPR015232">
    <property type="entry name" value="DUF1935"/>
</dbReference>
<protein>
    <submittedName>
        <fullName evidence="4">WGS project CAEQ00000000 data, annotated contig 1141</fullName>
    </submittedName>
</protein>
<evidence type="ECO:0000313" key="4">
    <source>
        <dbReference type="EMBL" id="CCD11917.1"/>
    </source>
</evidence>
<reference evidence="5" key="1">
    <citation type="submission" date="2011-07" db="EMBL/GenBank/DDBJ databases">
        <title>Divergent evolution of antigenic variation in African trypanosomes.</title>
        <authorList>
            <person name="Jackson A.P."/>
            <person name="Berry A."/>
            <person name="Allison H.C."/>
            <person name="Burton P."/>
            <person name="Anderson J."/>
            <person name="Aslett M."/>
            <person name="Brown R."/>
            <person name="Corton N."/>
            <person name="Harris D."/>
            <person name="Hauser H."/>
            <person name="Gamble J."/>
            <person name="Gilderthorp R."/>
            <person name="McQuillan J."/>
            <person name="Quail M.A."/>
            <person name="Sanders M."/>
            <person name="Van Tonder A."/>
            <person name="Ginger M.L."/>
            <person name="Donelson J.E."/>
            <person name="Field M.C."/>
            <person name="Barry J.D."/>
            <person name="Berriman M."/>
            <person name="Hertz-Fowler C."/>
        </authorList>
    </citation>
    <scope>NUCLEOTIDE SEQUENCE [LARGE SCALE GENOMIC DNA]</scope>
    <source>
        <strain evidence="5">IL3000</strain>
    </source>
</reference>
<gene>
    <name evidence="4" type="ORF">TCIL3000_0_28530</name>
</gene>
<reference evidence="4 5" key="2">
    <citation type="journal article" date="2012" name="Proc. Natl. Acad. Sci. U.S.A.">
        <title>Antigenic diversity is generated by distinct evolutionary mechanisms in African trypanosome species.</title>
        <authorList>
            <person name="Jackson A.P."/>
            <person name="Berry A."/>
            <person name="Aslett M."/>
            <person name="Allison H.C."/>
            <person name="Burton P."/>
            <person name="Vavrova-Anderson J."/>
            <person name="Brown R."/>
            <person name="Browne H."/>
            <person name="Corton N."/>
            <person name="Hauser H."/>
            <person name="Gamble J."/>
            <person name="Gilderthorp R."/>
            <person name="Marcello L."/>
            <person name="McQuillan J."/>
            <person name="Otto T.D."/>
            <person name="Quail M.A."/>
            <person name="Sanders M.J."/>
            <person name="van Tonder A."/>
            <person name="Ginger M.L."/>
            <person name="Field M.C."/>
            <person name="Barry J.D."/>
            <person name="Hertz-Fowler C."/>
            <person name="Berriman M."/>
        </authorList>
    </citation>
    <scope>NUCLEOTIDE SEQUENCE [LARGE SCALE GENOMIC DNA]</scope>
    <source>
        <strain evidence="4 5">IL3000</strain>
    </source>
</reference>
<evidence type="ECO:0000259" key="2">
    <source>
        <dbReference type="Pfam" id="PF03724"/>
    </source>
</evidence>
<dbReference type="Pfam" id="PF09149">
    <property type="entry name" value="DUF1935"/>
    <property type="match status" value="1"/>
</dbReference>
<keyword evidence="1" id="KW-0812">Transmembrane</keyword>
<organism evidence="4 5">
    <name type="scientific">Trypanosoma congolense (strain IL3000)</name>
    <dbReference type="NCBI Taxonomy" id="1068625"/>
    <lineage>
        <taxon>Eukaryota</taxon>
        <taxon>Discoba</taxon>
        <taxon>Euglenozoa</taxon>
        <taxon>Kinetoplastea</taxon>
        <taxon>Metakinetoplastina</taxon>
        <taxon>Trypanosomatida</taxon>
        <taxon>Trypanosomatidae</taxon>
        <taxon>Trypanosoma</taxon>
        <taxon>Nannomonas</taxon>
    </lineage>
</organism>
<dbReference type="AlphaFoldDB" id="F9W434"/>
<dbReference type="VEuPathDB" id="TriTrypDB:TcIL3000_0_28530"/>
<dbReference type="Gene3D" id="2.40.128.270">
    <property type="match status" value="1"/>
</dbReference>
<feature type="transmembrane region" description="Helical" evidence="1">
    <location>
        <begin position="6"/>
        <end position="27"/>
    </location>
</feature>
<dbReference type="Proteomes" id="UP000000702">
    <property type="component" value="Unassembled WGS sequence"/>
</dbReference>
<evidence type="ECO:0000313" key="5">
    <source>
        <dbReference type="Proteomes" id="UP000000702"/>
    </source>
</evidence>
<dbReference type="InterPro" id="IPR038670">
    <property type="entry name" value="HslJ-like_sf"/>
</dbReference>
<evidence type="ECO:0000256" key="1">
    <source>
        <dbReference type="SAM" id="Phobius"/>
    </source>
</evidence>
<feature type="domain" description="DUF1935" evidence="3">
    <location>
        <begin position="371"/>
        <end position="473"/>
    </location>
</feature>
<comment type="caution">
    <text evidence="4">The sequence shown here is derived from an EMBL/GenBank/DDBJ whole genome shotgun (WGS) entry which is preliminary data.</text>
</comment>
<dbReference type="PANTHER" id="PTHR47047:SF8">
    <property type="entry name" value="CYSTEINE PEPTIDASE, PUTATIVE-RELATED"/>
    <property type="match status" value="1"/>
</dbReference>
<keyword evidence="5" id="KW-1185">Reference proteome</keyword>
<sequence length="475" mass="51517">MLLVLVGWTLVAMNCLTVLFLFLGRLLSPTMDGAMLCGTYKVINIDGNACSEEAFVAVETTNDGVKVEAMVGNTLCGKGVVDGGRITANLASTMKLVEDRKMRIEDLLICGFRSGFAYEINDMGLTLTGTKGTLILERDVLSDVQFGEYTLCEFNGKPLTSDEMSLVLLPAVIGGALVIAQFKNSFRGELELRSGRLQGVLASTMFEVDGFVKTMEDAFVSSTCGNGIVAHYDMSKLVLMDGRNRFVYELRPAIPDELVCQYMLKSFNGASVVSNNQLLLRFARSANGVGADVVANVANIIRGKVRVDGGKLMSKVMSSRKRGSEEEMRLEAALTCGFKDGFAWSLDDGVLTLEHTGNVLVFVKMAEVPCENGKPAYIGDKVTKCFKVHENGRIYRIVNTVEGRWAFYNDTTAYHFHVSVTFGRASEVTGLGNTTLRTNAEGLTVASVSVPPGGTEMFIAGHVNGYKCSYDAAHE</sequence>